<name>A0A1K1MTC9_9BACT</name>
<proteinExistence type="inferred from homology"/>
<feature type="domain" description="NlpC/P60" evidence="6">
    <location>
        <begin position="89"/>
        <end position="216"/>
    </location>
</feature>
<evidence type="ECO:0000256" key="1">
    <source>
        <dbReference type="ARBA" id="ARBA00007074"/>
    </source>
</evidence>
<accession>A0A1K1MTC9</accession>
<keyword evidence="4" id="KW-0378">Hydrolase</keyword>
<dbReference type="EMBL" id="CP140154">
    <property type="protein sequence ID" value="WQG91405.1"/>
    <property type="molecule type" value="Genomic_DNA"/>
</dbReference>
<dbReference type="SUPFAM" id="SSF54001">
    <property type="entry name" value="Cysteine proteinases"/>
    <property type="match status" value="1"/>
</dbReference>
<dbReference type="Gene3D" id="3.90.1720.10">
    <property type="entry name" value="endopeptidase domain like (from Nostoc punctiforme)"/>
    <property type="match status" value="1"/>
</dbReference>
<dbReference type="PROSITE" id="PS51257">
    <property type="entry name" value="PROKAR_LIPOPROTEIN"/>
    <property type="match status" value="1"/>
</dbReference>
<dbReference type="EMBL" id="FPIZ01000002">
    <property type="protein sequence ID" value="SFW26444.1"/>
    <property type="molecule type" value="Genomic_DNA"/>
</dbReference>
<dbReference type="InterPro" id="IPR000064">
    <property type="entry name" value="NLP_P60_dom"/>
</dbReference>
<reference evidence="7 9" key="1">
    <citation type="submission" date="2016-11" db="EMBL/GenBank/DDBJ databases">
        <authorList>
            <person name="Jaros S."/>
            <person name="Januszkiewicz K."/>
            <person name="Wedrychowicz H."/>
        </authorList>
    </citation>
    <scope>NUCLEOTIDE SEQUENCE [LARGE SCALE GENOMIC DNA]</scope>
    <source>
        <strain evidence="7 9">DSM 784</strain>
    </source>
</reference>
<sequence length="216" mass="23717">MPGRNGFIWMIGIFLLTASSCSVIKNASTAKKSSNTSSSRSPEFLDGFTTSSNAKTTSVSYAKVSFSQAASTYVENAPLWQFKYAQLLDVPVETVLNANLFYFIEDWWGTPYQLGGRSKTGIDCSNFANQLLTTVFRVNASGTSSGLYDKSKKVSNTQMKAGDLVFFKINQSQVSHVGVYLDNSKFVHASTSSGVMISDLNETYWKKYFVGAGRIN</sequence>
<evidence type="ECO:0000313" key="10">
    <source>
        <dbReference type="Proteomes" id="UP001326715"/>
    </source>
</evidence>
<dbReference type="PROSITE" id="PS51935">
    <property type="entry name" value="NLPC_P60"/>
    <property type="match status" value="1"/>
</dbReference>
<evidence type="ECO:0000313" key="9">
    <source>
        <dbReference type="Proteomes" id="UP000183788"/>
    </source>
</evidence>
<dbReference type="GO" id="GO:0006508">
    <property type="term" value="P:proteolysis"/>
    <property type="evidence" value="ECO:0007669"/>
    <property type="project" value="UniProtKB-KW"/>
</dbReference>
<dbReference type="PANTHER" id="PTHR47360">
    <property type="entry name" value="MUREIN DD-ENDOPEPTIDASE MEPS/MUREIN LD-CARBOXYPEPTIDASE"/>
    <property type="match status" value="1"/>
</dbReference>
<keyword evidence="7" id="KW-0449">Lipoprotein</keyword>
<keyword evidence="10" id="KW-1185">Reference proteome</keyword>
<evidence type="ECO:0000313" key="7">
    <source>
        <dbReference type="EMBL" id="SFW26444.1"/>
    </source>
</evidence>
<keyword evidence="5" id="KW-0788">Thiol protease</keyword>
<dbReference type="GO" id="GO:0008234">
    <property type="term" value="F:cysteine-type peptidase activity"/>
    <property type="evidence" value="ECO:0007669"/>
    <property type="project" value="UniProtKB-KW"/>
</dbReference>
<dbReference type="STRING" id="1004.SAMN05661012_00871"/>
<dbReference type="Proteomes" id="UP000183788">
    <property type="component" value="Unassembled WGS sequence"/>
</dbReference>
<evidence type="ECO:0000259" key="6">
    <source>
        <dbReference type="PROSITE" id="PS51935"/>
    </source>
</evidence>
<evidence type="ECO:0000256" key="4">
    <source>
        <dbReference type="ARBA" id="ARBA00022801"/>
    </source>
</evidence>
<dbReference type="AlphaFoldDB" id="A0A1K1MTC9"/>
<comment type="similarity">
    <text evidence="1">Belongs to the peptidase C40 family.</text>
</comment>
<dbReference type="PANTHER" id="PTHR47360:SF1">
    <property type="entry name" value="ENDOPEPTIDASE NLPC-RELATED"/>
    <property type="match status" value="1"/>
</dbReference>
<gene>
    <name evidence="7" type="ORF">SAMN05661012_00871</name>
    <name evidence="8" type="ORF">SR876_07830</name>
</gene>
<keyword evidence="3" id="KW-0732">Signal</keyword>
<dbReference type="InterPro" id="IPR038765">
    <property type="entry name" value="Papain-like_cys_pep_sf"/>
</dbReference>
<dbReference type="Pfam" id="PF00877">
    <property type="entry name" value="NLPC_P60"/>
    <property type="match status" value="1"/>
</dbReference>
<dbReference type="RefSeq" id="WP_083571354.1">
    <property type="nucleotide sequence ID" value="NZ_CP139972.1"/>
</dbReference>
<evidence type="ECO:0000256" key="2">
    <source>
        <dbReference type="ARBA" id="ARBA00022670"/>
    </source>
</evidence>
<organism evidence="7 9">
    <name type="scientific">Chitinophaga sancti</name>
    <dbReference type="NCBI Taxonomy" id="1004"/>
    <lineage>
        <taxon>Bacteria</taxon>
        <taxon>Pseudomonadati</taxon>
        <taxon>Bacteroidota</taxon>
        <taxon>Chitinophagia</taxon>
        <taxon>Chitinophagales</taxon>
        <taxon>Chitinophagaceae</taxon>
        <taxon>Chitinophaga</taxon>
    </lineage>
</organism>
<reference evidence="8 10" key="2">
    <citation type="submission" date="2023-11" db="EMBL/GenBank/DDBJ databases">
        <title>MicrobeMod: A computational toolkit for identifying prokaryotic methylation and restriction-modification with nanopore sequencing.</title>
        <authorList>
            <person name="Crits-Christoph A."/>
            <person name="Kang S.C."/>
            <person name="Lee H."/>
            <person name="Ostrov N."/>
        </authorList>
    </citation>
    <scope>NUCLEOTIDE SEQUENCE [LARGE SCALE GENOMIC DNA]</scope>
    <source>
        <strain evidence="8 10">ATCC 23090</strain>
    </source>
</reference>
<protein>
    <submittedName>
        <fullName evidence="7">Lipoprotein Spr</fullName>
    </submittedName>
    <submittedName>
        <fullName evidence="8">NlpC/P60 family protein</fullName>
    </submittedName>
</protein>
<evidence type="ECO:0000256" key="5">
    <source>
        <dbReference type="ARBA" id="ARBA00022807"/>
    </source>
</evidence>
<dbReference type="OrthoDB" id="9807055at2"/>
<evidence type="ECO:0000256" key="3">
    <source>
        <dbReference type="ARBA" id="ARBA00022729"/>
    </source>
</evidence>
<evidence type="ECO:0000313" key="8">
    <source>
        <dbReference type="EMBL" id="WQG91405.1"/>
    </source>
</evidence>
<dbReference type="InterPro" id="IPR052062">
    <property type="entry name" value="Murein_DD/LD_carboxypeptidase"/>
</dbReference>
<keyword evidence="2" id="KW-0645">Protease</keyword>
<dbReference type="Proteomes" id="UP001326715">
    <property type="component" value="Chromosome"/>
</dbReference>